<dbReference type="SUPFAM" id="SSF75304">
    <property type="entry name" value="Amidase signature (AS) enzymes"/>
    <property type="match status" value="1"/>
</dbReference>
<evidence type="ECO:0000256" key="6">
    <source>
        <dbReference type="HAMAP-Rule" id="MF_00120"/>
    </source>
</evidence>
<comment type="subunit">
    <text evidence="6">Heterotrimer of A, B and C subunits.</text>
</comment>
<dbReference type="NCBIfam" id="TIGR00132">
    <property type="entry name" value="gatA"/>
    <property type="match status" value="1"/>
</dbReference>
<dbReference type="InterPro" id="IPR036928">
    <property type="entry name" value="AS_sf"/>
</dbReference>
<comment type="catalytic activity">
    <reaction evidence="6">
        <text>L-glutamyl-tRNA(Gln) + L-glutamine + ATP + H2O = L-glutaminyl-tRNA(Gln) + L-glutamate + ADP + phosphate + H(+)</text>
        <dbReference type="Rhea" id="RHEA:17521"/>
        <dbReference type="Rhea" id="RHEA-COMP:9681"/>
        <dbReference type="Rhea" id="RHEA-COMP:9684"/>
        <dbReference type="ChEBI" id="CHEBI:15377"/>
        <dbReference type="ChEBI" id="CHEBI:15378"/>
        <dbReference type="ChEBI" id="CHEBI:29985"/>
        <dbReference type="ChEBI" id="CHEBI:30616"/>
        <dbReference type="ChEBI" id="CHEBI:43474"/>
        <dbReference type="ChEBI" id="CHEBI:58359"/>
        <dbReference type="ChEBI" id="CHEBI:78520"/>
        <dbReference type="ChEBI" id="CHEBI:78521"/>
        <dbReference type="ChEBI" id="CHEBI:456216"/>
        <dbReference type="EC" id="6.3.5.7"/>
    </reaction>
</comment>
<evidence type="ECO:0000256" key="2">
    <source>
        <dbReference type="ARBA" id="ARBA00022741"/>
    </source>
</evidence>
<feature type="active site" description="Charge relay system" evidence="6">
    <location>
        <position position="154"/>
    </location>
</feature>
<keyword evidence="8" id="KW-0808">Transferase</keyword>
<dbReference type="InterPro" id="IPR004412">
    <property type="entry name" value="GatA"/>
</dbReference>
<dbReference type="GO" id="GO:0016740">
    <property type="term" value="F:transferase activity"/>
    <property type="evidence" value="ECO:0007669"/>
    <property type="project" value="UniProtKB-KW"/>
</dbReference>
<name>A0A1M6MCC0_9FIRM</name>
<dbReference type="GO" id="GO:0005524">
    <property type="term" value="F:ATP binding"/>
    <property type="evidence" value="ECO:0007669"/>
    <property type="project" value="UniProtKB-KW"/>
</dbReference>
<keyword evidence="2 6" id="KW-0547">Nucleotide-binding</keyword>
<dbReference type="InterPro" id="IPR000120">
    <property type="entry name" value="Amidase"/>
</dbReference>
<dbReference type="Proteomes" id="UP000184052">
    <property type="component" value="Unassembled WGS sequence"/>
</dbReference>
<gene>
    <name evidence="6" type="primary">gatA</name>
    <name evidence="8" type="ORF">SAMN02745751_03433</name>
</gene>
<dbReference type="Pfam" id="PF01425">
    <property type="entry name" value="Amidase"/>
    <property type="match status" value="1"/>
</dbReference>
<feature type="active site" description="Acyl-ester intermediate" evidence="6">
    <location>
        <position position="178"/>
    </location>
</feature>
<accession>A0A1M6MCC0</accession>
<dbReference type="STRING" id="1121476.SAMN02745751_03433"/>
<keyword evidence="9" id="KW-1185">Reference proteome</keyword>
<organism evidence="8 9">
    <name type="scientific">Dethiosulfatibacter aminovorans DSM 17477</name>
    <dbReference type="NCBI Taxonomy" id="1121476"/>
    <lineage>
        <taxon>Bacteria</taxon>
        <taxon>Bacillati</taxon>
        <taxon>Bacillota</taxon>
        <taxon>Tissierellia</taxon>
        <taxon>Dethiosulfatibacter</taxon>
    </lineage>
</organism>
<dbReference type="PANTHER" id="PTHR11895:SF151">
    <property type="entry name" value="GLUTAMYL-TRNA(GLN) AMIDOTRANSFERASE SUBUNIT A"/>
    <property type="match status" value="1"/>
</dbReference>
<protein>
    <recommendedName>
        <fullName evidence="6">Glutamyl-tRNA(Gln) amidotransferase subunit A</fullName>
        <shortName evidence="6">Glu-ADT subunit A</shortName>
        <ecNumber evidence="6">6.3.5.7</ecNumber>
    </recommendedName>
</protein>
<sequence length="485" mass="53338">MDITRLSIRDIRKSYEDRKFSCEELTREYLKRIKKYDKGIKSFISVGEEAAIARARAIDQKMYKGVDLGMMEGIPVGIKDNICTEGMRTTCASRMLEDFIPPYNAGVIDRLRDAGAVVLGKLNMDEFAMGSSNENSAFFPTRNPWDTDRVPGGSSGGSAAAAAAGFAKITYGSDTGGSIRMPASFCGLVGVKPTYGTVSRYGLIAFGSSLDQIGPFARTVEDAAYGLECIQGFDPKDATSIESGYSKDYSESMKTGVKGLRIGIPKEFIGEGINEEVRKSMLDAAAILEKQGAIVEEFSLPITESGLSAYYIISSAEASSNLGRYDGVRFGYRARDFESYSDLVVKSRTEAFGDEVKRRIMMGTYVLSSGYYDAYYKKAMLFRQKVKQLYKTAFEKYDTILSPTVPVLPFKIGEKTSDPLEMYLADILTVNVNIAGIPAISVPSGFSESGLPIGVQFMGDHMSEEKLFRFAWSLEQELKLDLIPE</sequence>
<evidence type="ECO:0000259" key="7">
    <source>
        <dbReference type="Pfam" id="PF01425"/>
    </source>
</evidence>
<evidence type="ECO:0000256" key="3">
    <source>
        <dbReference type="ARBA" id="ARBA00022840"/>
    </source>
</evidence>
<evidence type="ECO:0000256" key="1">
    <source>
        <dbReference type="ARBA" id="ARBA00022598"/>
    </source>
</evidence>
<dbReference type="EMBL" id="FQZL01000040">
    <property type="protein sequence ID" value="SHJ81065.1"/>
    <property type="molecule type" value="Genomic_DNA"/>
</dbReference>
<reference evidence="8 9" key="1">
    <citation type="submission" date="2016-11" db="EMBL/GenBank/DDBJ databases">
        <authorList>
            <person name="Jaros S."/>
            <person name="Januszkiewicz K."/>
            <person name="Wedrychowicz H."/>
        </authorList>
    </citation>
    <scope>NUCLEOTIDE SEQUENCE [LARGE SCALE GENOMIC DNA]</scope>
    <source>
        <strain evidence="8 9">DSM 17477</strain>
    </source>
</reference>
<comment type="similarity">
    <text evidence="6">Belongs to the amidase family. GatA subfamily.</text>
</comment>
<dbReference type="RefSeq" id="WP_073050783.1">
    <property type="nucleotide sequence ID" value="NZ_FQZL01000040.1"/>
</dbReference>
<dbReference type="AlphaFoldDB" id="A0A1M6MCC0"/>
<dbReference type="GO" id="GO:0030956">
    <property type="term" value="C:glutamyl-tRNA(Gln) amidotransferase complex"/>
    <property type="evidence" value="ECO:0007669"/>
    <property type="project" value="InterPro"/>
</dbReference>
<dbReference type="OrthoDB" id="9811471at2"/>
<dbReference type="PANTHER" id="PTHR11895">
    <property type="entry name" value="TRANSAMIDASE"/>
    <property type="match status" value="1"/>
</dbReference>
<evidence type="ECO:0000313" key="8">
    <source>
        <dbReference type="EMBL" id="SHJ81065.1"/>
    </source>
</evidence>
<dbReference type="GO" id="GO:0050567">
    <property type="term" value="F:glutaminyl-tRNA synthase (glutamine-hydrolyzing) activity"/>
    <property type="evidence" value="ECO:0007669"/>
    <property type="project" value="UniProtKB-UniRule"/>
</dbReference>
<keyword evidence="4 6" id="KW-0648">Protein biosynthesis</keyword>
<dbReference type="EC" id="6.3.5.7" evidence="6"/>
<evidence type="ECO:0000313" key="9">
    <source>
        <dbReference type="Proteomes" id="UP000184052"/>
    </source>
</evidence>
<comment type="function">
    <text evidence="5 6">Allows the formation of correctly charged Gln-tRNA(Gln) through the transamidation of misacylated Glu-tRNA(Gln) in organisms which lack glutaminyl-tRNA synthetase. The reaction takes place in the presence of glutamine and ATP through an activated gamma-phospho-Glu-tRNA(Gln).</text>
</comment>
<feature type="active site" description="Charge relay system" evidence="6">
    <location>
        <position position="79"/>
    </location>
</feature>
<evidence type="ECO:0000256" key="4">
    <source>
        <dbReference type="ARBA" id="ARBA00022917"/>
    </source>
</evidence>
<keyword evidence="1 6" id="KW-0436">Ligase</keyword>
<feature type="domain" description="Amidase" evidence="7">
    <location>
        <begin position="24"/>
        <end position="467"/>
    </location>
</feature>
<proteinExistence type="inferred from homology"/>
<evidence type="ECO:0000256" key="5">
    <source>
        <dbReference type="ARBA" id="ARBA00025295"/>
    </source>
</evidence>
<dbReference type="InterPro" id="IPR023631">
    <property type="entry name" value="Amidase_dom"/>
</dbReference>
<dbReference type="GO" id="GO:0006412">
    <property type="term" value="P:translation"/>
    <property type="evidence" value="ECO:0007669"/>
    <property type="project" value="UniProtKB-UniRule"/>
</dbReference>
<keyword evidence="3 6" id="KW-0067">ATP-binding</keyword>
<dbReference type="HAMAP" id="MF_00120">
    <property type="entry name" value="GatA"/>
    <property type="match status" value="1"/>
</dbReference>
<dbReference type="Gene3D" id="3.90.1300.10">
    <property type="entry name" value="Amidase signature (AS) domain"/>
    <property type="match status" value="1"/>
</dbReference>